<organism evidence="5 6">
    <name type="scientific">Scomber scombrus</name>
    <name type="common">Atlantic mackerel</name>
    <name type="synonym">Scomber vernalis</name>
    <dbReference type="NCBI Taxonomy" id="13677"/>
    <lineage>
        <taxon>Eukaryota</taxon>
        <taxon>Metazoa</taxon>
        <taxon>Chordata</taxon>
        <taxon>Craniata</taxon>
        <taxon>Vertebrata</taxon>
        <taxon>Euteleostomi</taxon>
        <taxon>Actinopterygii</taxon>
        <taxon>Neopterygii</taxon>
        <taxon>Teleostei</taxon>
        <taxon>Neoteleostei</taxon>
        <taxon>Acanthomorphata</taxon>
        <taxon>Pelagiaria</taxon>
        <taxon>Scombriformes</taxon>
        <taxon>Scombridae</taxon>
        <taxon>Scomber</taxon>
    </lineage>
</organism>
<evidence type="ECO:0000256" key="3">
    <source>
        <dbReference type="SAM" id="MobiDB-lite"/>
    </source>
</evidence>
<dbReference type="Gene3D" id="1.20.5.340">
    <property type="match status" value="1"/>
</dbReference>
<comment type="caution">
    <text evidence="5">The sequence shown here is derived from an EMBL/GenBank/DDBJ whole genome shotgun (WGS) entry which is preliminary data.</text>
</comment>
<name>A0AAV1Q9R6_SCOSC</name>
<proteinExistence type="predicted"/>
<evidence type="ECO:0000313" key="5">
    <source>
        <dbReference type="EMBL" id="CAK6980125.1"/>
    </source>
</evidence>
<dbReference type="Pfam" id="PF01576">
    <property type="entry name" value="Myosin_tail_1"/>
    <property type="match status" value="1"/>
</dbReference>
<gene>
    <name evidence="5" type="ORF">FSCOSCO3_A020199</name>
</gene>
<feature type="region of interest" description="Disordered" evidence="3">
    <location>
        <begin position="1"/>
        <end position="22"/>
    </location>
</feature>
<dbReference type="Proteomes" id="UP001314229">
    <property type="component" value="Unassembled WGS sequence"/>
</dbReference>
<accession>A0AAV1Q9R6</accession>
<dbReference type="SUPFAM" id="SSF90257">
    <property type="entry name" value="Myosin rod fragments"/>
    <property type="match status" value="1"/>
</dbReference>
<dbReference type="EMBL" id="CAWUFR010000646">
    <property type="protein sequence ID" value="CAK6980125.1"/>
    <property type="molecule type" value="Genomic_DNA"/>
</dbReference>
<reference evidence="5 6" key="1">
    <citation type="submission" date="2024-01" db="EMBL/GenBank/DDBJ databases">
        <authorList>
            <person name="Alioto T."/>
            <person name="Alioto T."/>
            <person name="Gomez Garrido J."/>
        </authorList>
    </citation>
    <scope>NUCLEOTIDE SEQUENCE [LARGE SCALE GENOMIC DNA]</scope>
</reference>
<dbReference type="AlphaFoldDB" id="A0AAV1Q9R6"/>
<evidence type="ECO:0000256" key="1">
    <source>
        <dbReference type="ARBA" id="ARBA00023054"/>
    </source>
</evidence>
<evidence type="ECO:0000259" key="4">
    <source>
        <dbReference type="Pfam" id="PF01576"/>
    </source>
</evidence>
<feature type="domain" description="Myosin tail" evidence="4">
    <location>
        <begin position="11"/>
        <end position="117"/>
    </location>
</feature>
<evidence type="ECO:0000313" key="6">
    <source>
        <dbReference type="Proteomes" id="UP001314229"/>
    </source>
</evidence>
<keyword evidence="6" id="KW-1185">Reference proteome</keyword>
<evidence type="ECO:0000256" key="2">
    <source>
        <dbReference type="SAM" id="Coils"/>
    </source>
</evidence>
<protein>
    <submittedName>
        <fullName evidence="5">Myosin-11-like isoform X1</fullName>
    </submittedName>
</protein>
<feature type="compositionally biased region" description="Basic and acidic residues" evidence="3">
    <location>
        <begin position="12"/>
        <end position="22"/>
    </location>
</feature>
<keyword evidence="1 2" id="KW-0175">Coiled coil</keyword>
<dbReference type="InterPro" id="IPR002928">
    <property type="entry name" value="Myosin_tail"/>
</dbReference>
<feature type="coiled-coil region" evidence="2">
    <location>
        <begin position="24"/>
        <end position="115"/>
    </location>
</feature>
<dbReference type="GO" id="GO:0016459">
    <property type="term" value="C:myosin complex"/>
    <property type="evidence" value="ECO:0007669"/>
    <property type="project" value="InterPro"/>
</dbReference>
<sequence>MFQVKPLLQVTRQEEEAGQKDEELKVAKQVAAKTEADLKDITQKHTMLMEERAQLETKLQAETELCAEAEEMRVRLEAKKQELEEVLHEMEARLEEEEEEHSISLQQERKEMEEQIKVDTVLLLF</sequence>